<gene>
    <name evidence="2" type="ORF">K9W45_01675</name>
</gene>
<protein>
    <submittedName>
        <fullName evidence="2">Uncharacterized protein</fullName>
    </submittedName>
</protein>
<organism evidence="2">
    <name type="scientific">Candidatus Heimdallarchaeum aukensis</name>
    <dbReference type="NCBI Taxonomy" id="2876573"/>
    <lineage>
        <taxon>Archaea</taxon>
        <taxon>Promethearchaeati</taxon>
        <taxon>Candidatus Heimdallarchaeota</taxon>
        <taxon>Candidatus Heimdallarchaeia (ex Rinke et al. 2021) (nom. nud.)</taxon>
        <taxon>Candidatus Heimdallarchaeales</taxon>
        <taxon>Candidatus Heimdallarchaeaceae</taxon>
        <taxon>Candidatus Heimdallarchaeum</taxon>
    </lineage>
</organism>
<reference evidence="2" key="1">
    <citation type="journal article" date="2022" name="Nat. Microbiol.">
        <title>Unique mobile elements and scalable gene flow at the prokaryote-eukaryote boundary revealed by circularized Asgard archaea genomes.</title>
        <authorList>
            <person name="Wu F."/>
            <person name="Speth D.R."/>
            <person name="Philosof A."/>
            <person name="Cremiere A."/>
            <person name="Narayanan A."/>
            <person name="Barco R.A."/>
            <person name="Connon S.A."/>
            <person name="Amend J.P."/>
            <person name="Antoshechkin I.A."/>
            <person name="Orphan V.J."/>
        </authorList>
    </citation>
    <scope>NUCLEOTIDE SEQUENCE</scope>
    <source>
        <strain evidence="2">PM71</strain>
    </source>
</reference>
<dbReference type="AlphaFoldDB" id="A0A9Y1FLP0"/>
<evidence type="ECO:0000256" key="1">
    <source>
        <dbReference type="SAM" id="Phobius"/>
    </source>
</evidence>
<name>A0A9Y1FLP0_9ARCH</name>
<dbReference type="Proteomes" id="UP001201020">
    <property type="component" value="Chromosome"/>
</dbReference>
<proteinExistence type="predicted"/>
<dbReference type="EMBL" id="CP084166">
    <property type="protein sequence ID" value="UJG41186.1"/>
    <property type="molecule type" value="Genomic_DNA"/>
</dbReference>
<feature type="transmembrane region" description="Helical" evidence="1">
    <location>
        <begin position="331"/>
        <end position="348"/>
    </location>
</feature>
<sequence>MFTKTKIIGLGILLSMLVSSLAISAESQGLQYSEQNKLVTISYEDLTLMVNAGGQVPKFHIIQDGGIEFQVMFKLLAEYYDENGDGAFQYDELNIAQTGQTGPPTARTNILALPSVIWSFSGFEAEYEEGTENIVAIHFSFVSDQILIPFYADFSMEIKAHFYLDNKTIDGYEIIGGRELKFDIIMNNWPWERDDTYLALRFDISPQNDVAEVKDAEGKPIDTKTNSTGAEHKVNNQNKMKNSFELGNATDKGFFAYSNTANYSYQNEYQQGTVNCSYATNGDNTIQTYLSFEHFDEEVVYDPSLGIVSDTEEDTEGDTDEDTSGLGNIEILTISVFSISAITAVAIIRKKK</sequence>
<accession>A0A9Y1FLP0</accession>
<evidence type="ECO:0000313" key="2">
    <source>
        <dbReference type="EMBL" id="UJG41186.1"/>
    </source>
</evidence>
<keyword evidence="1" id="KW-0472">Membrane</keyword>
<keyword evidence="1" id="KW-1133">Transmembrane helix</keyword>
<keyword evidence="1" id="KW-0812">Transmembrane</keyword>